<evidence type="ECO:0000256" key="4">
    <source>
        <dbReference type="ARBA" id="ARBA00023002"/>
    </source>
</evidence>
<dbReference type="GO" id="GO:0046872">
    <property type="term" value="F:metal ion binding"/>
    <property type="evidence" value="ECO:0007669"/>
    <property type="project" value="UniProtKB-KW"/>
</dbReference>
<organism evidence="12 13">
    <name type="scientific">Candidatus Hepatoplasma crinochetorum</name>
    <dbReference type="NCBI Taxonomy" id="295596"/>
    <lineage>
        <taxon>Bacteria</taxon>
        <taxon>Bacillati</taxon>
        <taxon>Mycoplasmatota</taxon>
        <taxon>Mollicutes</taxon>
        <taxon>Candidatus Hepatoplasmataceae</taxon>
        <taxon>Candidatus Hepatoplasma</taxon>
    </lineage>
</organism>
<proteinExistence type="inferred from homology"/>
<feature type="binding site" evidence="10">
    <location>
        <position position="165"/>
    </location>
    <ligand>
        <name>Fe cation</name>
        <dbReference type="ChEBI" id="CHEBI:24875"/>
        <label>2</label>
    </ligand>
</feature>
<comment type="similarity">
    <text evidence="1 8">Belongs to the ribonucleoside diphosphate reductase small chain family.</text>
</comment>
<gene>
    <name evidence="12" type="ORF">HEPPS_00640</name>
</gene>
<keyword evidence="3 8" id="KW-0479">Metal-binding</keyword>
<evidence type="ECO:0000256" key="6">
    <source>
        <dbReference type="ARBA" id="ARBA00023116"/>
    </source>
</evidence>
<dbReference type="InterPro" id="IPR009078">
    <property type="entry name" value="Ferritin-like_SF"/>
</dbReference>
<keyword evidence="11" id="KW-0812">Transmembrane</keyword>
<evidence type="ECO:0000313" key="13">
    <source>
        <dbReference type="Proteomes" id="UP000242141"/>
    </source>
</evidence>
<evidence type="ECO:0000256" key="9">
    <source>
        <dbReference type="PIRSR" id="PIRSR000355-1"/>
    </source>
</evidence>
<dbReference type="PANTHER" id="PTHR23409">
    <property type="entry name" value="RIBONUCLEOSIDE-DIPHOSPHATE REDUCTASE SMALL CHAIN"/>
    <property type="match status" value="1"/>
</dbReference>
<keyword evidence="11" id="KW-0472">Membrane</keyword>
<dbReference type="InterPro" id="IPR012348">
    <property type="entry name" value="RNR-like"/>
</dbReference>
<name>A0A0G7ZKZ8_9MOLU</name>
<dbReference type="UniPathway" id="UPA00326"/>
<keyword evidence="11" id="KW-1133">Transmembrane helix</keyword>
<sequence length="327" mass="38647">MLNKKEKAIKAINWNKIDNNFVKLFWDQNIRQFWVDEEISLVEDRKHWDKLTKEQKDTYEKILAGLTLLDTEQGGVGMPLILDKIEDLHVKAVFAFMGAMEQMHAKSYSTIFSTFSSSEKISELFDWVEKNKYLQYKVKKIDKYYRKINNEEELYFALITSVLLETFLFYSGFFYPLWFSGQGKLVGSGEIINLIIRDESVHGTFVGLIAQNIFKKFDQETKEKLRKKVYDLMLDLYQNEFEYTKELYDKVNLTDDVIKFIQYNADKALMNFGFDPYFNIEDKDINPIILNGLDTETKTHDFFSTKGNGYIKPIIHEELSDEDFEDF</sequence>
<dbReference type="InterPro" id="IPR000358">
    <property type="entry name" value="RNR_small_fam"/>
</dbReference>
<evidence type="ECO:0000256" key="8">
    <source>
        <dbReference type="PIRNR" id="PIRNR000355"/>
    </source>
</evidence>
<dbReference type="Pfam" id="PF00268">
    <property type="entry name" value="Ribonuc_red_sm"/>
    <property type="match status" value="1"/>
</dbReference>
<feature type="active site" evidence="9">
    <location>
        <position position="108"/>
    </location>
</feature>
<dbReference type="EMBL" id="CWGI01000001">
    <property type="protein sequence ID" value="CRX36865.1"/>
    <property type="molecule type" value="Genomic_DNA"/>
</dbReference>
<dbReference type="EC" id="1.17.4.1" evidence="8"/>
<reference evidence="13" key="1">
    <citation type="submission" date="2015-05" db="EMBL/GenBank/DDBJ databases">
        <authorList>
            <person name="Collingro A."/>
        </authorList>
    </citation>
    <scope>NUCLEOTIDE SEQUENCE [LARGE SCALE GENOMIC DNA]</scope>
    <source>
        <strain evidence="13">Ps</strain>
    </source>
</reference>
<dbReference type="NCBIfam" id="NF007183">
    <property type="entry name" value="PRK09614.1-2"/>
    <property type="match status" value="1"/>
</dbReference>
<protein>
    <recommendedName>
        <fullName evidence="8">Ribonucleoside-diphosphate reductase subunit beta</fullName>
        <ecNumber evidence="8">1.17.4.1</ecNumber>
    </recommendedName>
</protein>
<dbReference type="PIRSF" id="PIRSF000355">
    <property type="entry name" value="NrdB"/>
    <property type="match status" value="1"/>
</dbReference>
<dbReference type="PANTHER" id="PTHR23409:SF18">
    <property type="entry name" value="RIBONUCLEOSIDE-DIPHOSPHATE REDUCTASE SUBUNIT M2"/>
    <property type="match status" value="1"/>
</dbReference>
<evidence type="ECO:0000256" key="5">
    <source>
        <dbReference type="ARBA" id="ARBA00023004"/>
    </source>
</evidence>
<dbReference type="SUPFAM" id="SSF47240">
    <property type="entry name" value="Ferritin-like"/>
    <property type="match status" value="1"/>
</dbReference>
<feature type="binding site" evidence="10">
    <location>
        <position position="101"/>
    </location>
    <ligand>
        <name>Fe cation</name>
        <dbReference type="ChEBI" id="CHEBI:24875"/>
        <label>1</label>
    </ligand>
</feature>
<feature type="binding site" evidence="10">
    <location>
        <position position="199"/>
    </location>
    <ligand>
        <name>Fe cation</name>
        <dbReference type="ChEBI" id="CHEBI:24875"/>
        <label>2</label>
    </ligand>
</feature>
<keyword evidence="5 8" id="KW-0408">Iron</keyword>
<dbReference type="NCBIfam" id="TIGR04171">
    <property type="entry name" value="RNR_1b_NrdF"/>
    <property type="match status" value="1"/>
</dbReference>
<comment type="function">
    <text evidence="8">Provides the precursors necessary for DNA synthesis. Catalyzes the biosynthesis of deoxyribonucleotides from the corresponding ribonucleotides.</text>
</comment>
<feature type="binding site" evidence="10">
    <location>
        <position position="104"/>
    </location>
    <ligand>
        <name>Fe cation</name>
        <dbReference type="ChEBI" id="CHEBI:24875"/>
        <label>1</label>
    </ligand>
</feature>
<dbReference type="GO" id="GO:0004748">
    <property type="term" value="F:ribonucleoside-diphosphate reductase activity, thioredoxin disulfide as acceptor"/>
    <property type="evidence" value="ECO:0007669"/>
    <property type="project" value="UniProtKB-EC"/>
</dbReference>
<dbReference type="Proteomes" id="UP000242141">
    <property type="component" value="Unassembled WGS sequence"/>
</dbReference>
<keyword evidence="4 8" id="KW-0560">Oxidoreductase</keyword>
<evidence type="ECO:0000256" key="1">
    <source>
        <dbReference type="ARBA" id="ARBA00009303"/>
    </source>
</evidence>
<keyword evidence="6 8" id="KW-0215">Deoxyribonucleotide synthesis</keyword>
<feature type="binding site" evidence="10">
    <location>
        <position position="70"/>
    </location>
    <ligand>
        <name>Fe cation</name>
        <dbReference type="ChEBI" id="CHEBI:24875"/>
        <label>1</label>
    </ligand>
</feature>
<feature type="binding site" evidence="10">
    <location>
        <position position="202"/>
    </location>
    <ligand>
        <name>Fe cation</name>
        <dbReference type="ChEBI" id="CHEBI:24875"/>
        <label>2</label>
    </ligand>
</feature>
<dbReference type="CDD" id="cd01049">
    <property type="entry name" value="RNRR2"/>
    <property type="match status" value="1"/>
</dbReference>
<dbReference type="GO" id="GO:0005971">
    <property type="term" value="C:ribonucleoside-diphosphate reductase complex"/>
    <property type="evidence" value="ECO:0007669"/>
    <property type="project" value="InterPro"/>
</dbReference>
<evidence type="ECO:0000256" key="2">
    <source>
        <dbReference type="ARBA" id="ARBA00011209"/>
    </source>
</evidence>
<evidence type="ECO:0000256" key="11">
    <source>
        <dbReference type="SAM" id="Phobius"/>
    </source>
</evidence>
<evidence type="ECO:0000256" key="7">
    <source>
        <dbReference type="ARBA" id="ARBA00047754"/>
    </source>
</evidence>
<evidence type="ECO:0000256" key="10">
    <source>
        <dbReference type="PIRSR" id="PIRSR000355-2"/>
    </source>
</evidence>
<comment type="catalytic activity">
    <reaction evidence="7 8">
        <text>a 2'-deoxyribonucleoside 5'-diphosphate + [thioredoxin]-disulfide + H2O = a ribonucleoside 5'-diphosphate + [thioredoxin]-dithiol</text>
        <dbReference type="Rhea" id="RHEA:23252"/>
        <dbReference type="Rhea" id="RHEA-COMP:10698"/>
        <dbReference type="Rhea" id="RHEA-COMP:10700"/>
        <dbReference type="ChEBI" id="CHEBI:15377"/>
        <dbReference type="ChEBI" id="CHEBI:29950"/>
        <dbReference type="ChEBI" id="CHEBI:50058"/>
        <dbReference type="ChEBI" id="CHEBI:57930"/>
        <dbReference type="ChEBI" id="CHEBI:73316"/>
        <dbReference type="EC" id="1.17.4.1"/>
    </reaction>
</comment>
<keyword evidence="13" id="KW-1185">Reference proteome</keyword>
<comment type="cofactor">
    <cofactor evidence="8 10">
        <name>Fe cation</name>
        <dbReference type="ChEBI" id="CHEBI:24875"/>
    </cofactor>
    <text evidence="8 10">Binds 2 iron ions per subunit.</text>
</comment>
<evidence type="ECO:0000313" key="12">
    <source>
        <dbReference type="EMBL" id="CRX36865.1"/>
    </source>
</evidence>
<dbReference type="InterPro" id="IPR033909">
    <property type="entry name" value="RNR_small"/>
</dbReference>
<dbReference type="InterPro" id="IPR026494">
    <property type="entry name" value="RNR_NrdF-like"/>
</dbReference>
<evidence type="ECO:0000256" key="3">
    <source>
        <dbReference type="ARBA" id="ARBA00022723"/>
    </source>
</evidence>
<comment type="subunit">
    <text evidence="2">Tetramer of two alpha and two beta subunits.</text>
</comment>
<feature type="transmembrane region" description="Helical" evidence="11">
    <location>
        <begin position="154"/>
        <end position="178"/>
    </location>
</feature>
<dbReference type="AlphaFoldDB" id="A0A0G7ZKZ8"/>
<dbReference type="Gene3D" id="1.10.620.20">
    <property type="entry name" value="Ribonucleotide Reductase, subunit A"/>
    <property type="match status" value="1"/>
</dbReference>
<dbReference type="GO" id="GO:0009263">
    <property type="term" value="P:deoxyribonucleotide biosynthetic process"/>
    <property type="evidence" value="ECO:0007669"/>
    <property type="project" value="UniProtKB-KW"/>
</dbReference>
<accession>A0A0G7ZKZ8</accession>